<dbReference type="SUPFAM" id="SSF52799">
    <property type="entry name" value="(Phosphotyrosine protein) phosphatases II"/>
    <property type="match status" value="1"/>
</dbReference>
<dbReference type="InterPro" id="IPR026893">
    <property type="entry name" value="Tyr/Ser_Pase_IphP-type"/>
</dbReference>
<dbReference type="InterPro" id="IPR000387">
    <property type="entry name" value="Tyr_Pase_dom"/>
</dbReference>
<comment type="caution">
    <text evidence="3">The sequence shown here is derived from an EMBL/GenBank/DDBJ whole genome shotgun (WGS) entry which is preliminary data.</text>
</comment>
<dbReference type="GO" id="GO:0004725">
    <property type="term" value="F:protein tyrosine phosphatase activity"/>
    <property type="evidence" value="ECO:0007669"/>
    <property type="project" value="UniProtKB-EC"/>
</dbReference>
<dbReference type="EC" id="3.1.3.48" evidence="3"/>
<reference evidence="3 4" key="1">
    <citation type="submission" date="2024-09" db="EMBL/GenBank/DDBJ databases">
        <authorList>
            <person name="Sun Q."/>
            <person name="Mori K."/>
        </authorList>
    </citation>
    <scope>NUCLEOTIDE SEQUENCE [LARGE SCALE GENOMIC DNA]</scope>
    <source>
        <strain evidence="3 4">JCM 12520</strain>
    </source>
</reference>
<dbReference type="Pfam" id="PF13350">
    <property type="entry name" value="Y_phosphatase3"/>
    <property type="match status" value="1"/>
</dbReference>
<protein>
    <submittedName>
        <fullName evidence="3">Tyrosine-protein phosphatase</fullName>
        <ecNumber evidence="3">3.1.3.48</ecNumber>
    </submittedName>
</protein>
<accession>A0ABV5W816</accession>
<dbReference type="PROSITE" id="PS50056">
    <property type="entry name" value="TYR_PHOSPHATASE_2"/>
    <property type="match status" value="1"/>
</dbReference>
<proteinExistence type="inferred from homology"/>
<keyword evidence="4" id="KW-1185">Reference proteome</keyword>
<evidence type="ECO:0000259" key="2">
    <source>
        <dbReference type="PROSITE" id="PS50056"/>
    </source>
</evidence>
<gene>
    <name evidence="3" type="ORF">ACFFNY_32495</name>
</gene>
<dbReference type="Gene3D" id="3.90.190.10">
    <property type="entry name" value="Protein tyrosine phosphatase superfamily"/>
    <property type="match status" value="1"/>
</dbReference>
<organism evidence="3 4">
    <name type="scientific">Paenibacillus hodogayensis</name>
    <dbReference type="NCBI Taxonomy" id="279208"/>
    <lineage>
        <taxon>Bacteria</taxon>
        <taxon>Bacillati</taxon>
        <taxon>Bacillota</taxon>
        <taxon>Bacilli</taxon>
        <taxon>Bacillales</taxon>
        <taxon>Paenibacillaceae</taxon>
        <taxon>Paenibacillus</taxon>
    </lineage>
</organism>
<dbReference type="EMBL" id="JBHMAG010000022">
    <property type="protein sequence ID" value="MFB9756321.1"/>
    <property type="molecule type" value="Genomic_DNA"/>
</dbReference>
<evidence type="ECO:0000256" key="1">
    <source>
        <dbReference type="ARBA" id="ARBA00009580"/>
    </source>
</evidence>
<comment type="similarity">
    <text evidence="1">Belongs to the protein-tyrosine phosphatase family.</text>
</comment>
<dbReference type="Proteomes" id="UP001589619">
    <property type="component" value="Unassembled WGS sequence"/>
</dbReference>
<name>A0ABV5W816_9BACL</name>
<dbReference type="RefSeq" id="WP_344917381.1">
    <property type="nucleotide sequence ID" value="NZ_BAAAYO010000021.1"/>
</dbReference>
<evidence type="ECO:0000313" key="4">
    <source>
        <dbReference type="Proteomes" id="UP001589619"/>
    </source>
</evidence>
<dbReference type="PANTHER" id="PTHR31126">
    <property type="entry name" value="TYROSINE-PROTEIN PHOSPHATASE"/>
    <property type="match status" value="1"/>
</dbReference>
<sequence length="245" mass="26670">MNPLVKTGERILSVQGAYNVRDLGGYATKEGDTTNWGTFYRADGLHQLSDESRAHLTERGIASVIDLRHAKEVEEKQNVFADYAGVDYHNISLINPTSLANSQVRSLGDLYIGMLEGSQTELAQIFALLAESGDSAVLYHCTAGKDRTGVVSALLLALADVPQETIIEDYSLTADCLTPLMDELRRGRPDGIPAEMYEHFIGCDAGNMVMMLEHLTEKYANAEGYLCAIGLSEAQILALKGRLVG</sequence>
<dbReference type="InterPro" id="IPR029021">
    <property type="entry name" value="Prot-tyrosine_phosphatase-like"/>
</dbReference>
<keyword evidence="3" id="KW-0378">Hydrolase</keyword>
<evidence type="ECO:0000313" key="3">
    <source>
        <dbReference type="EMBL" id="MFB9756321.1"/>
    </source>
</evidence>
<dbReference type="PANTHER" id="PTHR31126:SF1">
    <property type="entry name" value="TYROSINE SPECIFIC PROTEIN PHOSPHATASES DOMAIN-CONTAINING PROTEIN"/>
    <property type="match status" value="1"/>
</dbReference>
<feature type="domain" description="Tyrosine specific protein phosphatases" evidence="2">
    <location>
        <begin position="109"/>
        <end position="199"/>
    </location>
</feature>